<protein>
    <recommendedName>
        <fullName evidence="1">glutathione transferase</fullName>
        <ecNumber evidence="1">2.5.1.18</ecNumber>
    </recommendedName>
</protein>
<dbReference type="InterPro" id="IPR004045">
    <property type="entry name" value="Glutathione_S-Trfase_N"/>
</dbReference>
<dbReference type="PANTHER" id="PTHR11571">
    <property type="entry name" value="GLUTATHIONE S-TRANSFERASE"/>
    <property type="match status" value="1"/>
</dbReference>
<sequence length="85" mass="9943">MPPYTITYFAVRGRCGTMRIMLSDLGQEWKENLMNFDDWTKGDLKQKCVFGQLPKFQDGDLVLFQSNAILRHLGINMVRFPLISW</sequence>
<organism evidence="4 5">
    <name type="scientific">Aldrovandia affinis</name>
    <dbReference type="NCBI Taxonomy" id="143900"/>
    <lineage>
        <taxon>Eukaryota</taxon>
        <taxon>Metazoa</taxon>
        <taxon>Chordata</taxon>
        <taxon>Craniata</taxon>
        <taxon>Vertebrata</taxon>
        <taxon>Euteleostomi</taxon>
        <taxon>Actinopterygii</taxon>
        <taxon>Neopterygii</taxon>
        <taxon>Teleostei</taxon>
        <taxon>Notacanthiformes</taxon>
        <taxon>Halosauridae</taxon>
        <taxon>Aldrovandia</taxon>
    </lineage>
</organism>
<evidence type="ECO:0000256" key="2">
    <source>
        <dbReference type="ARBA" id="ARBA00022679"/>
    </source>
</evidence>
<dbReference type="Gene3D" id="3.40.30.10">
    <property type="entry name" value="Glutaredoxin"/>
    <property type="match status" value="1"/>
</dbReference>
<proteinExistence type="predicted"/>
<dbReference type="CDD" id="cd03076">
    <property type="entry name" value="GST_N_Pi"/>
    <property type="match status" value="1"/>
</dbReference>
<feature type="domain" description="GST N-terminal" evidence="3">
    <location>
        <begin position="2"/>
        <end position="81"/>
    </location>
</feature>
<comment type="caution">
    <text evidence="4">The sequence shown here is derived from an EMBL/GenBank/DDBJ whole genome shotgun (WGS) entry which is preliminary data.</text>
</comment>
<dbReference type="GO" id="GO:0004364">
    <property type="term" value="F:glutathione transferase activity"/>
    <property type="evidence" value="ECO:0007669"/>
    <property type="project" value="UniProtKB-EC"/>
</dbReference>
<evidence type="ECO:0000313" key="5">
    <source>
        <dbReference type="Proteomes" id="UP001221898"/>
    </source>
</evidence>
<evidence type="ECO:0000259" key="3">
    <source>
        <dbReference type="PROSITE" id="PS50404"/>
    </source>
</evidence>
<dbReference type="Pfam" id="PF02798">
    <property type="entry name" value="GST_N"/>
    <property type="match status" value="1"/>
</dbReference>
<dbReference type="PANTHER" id="PTHR11571:SF141">
    <property type="entry name" value="GLUTATHIONE S-TRANSFERASE"/>
    <property type="match status" value="1"/>
</dbReference>
<name>A0AAD7S005_9TELE</name>
<reference evidence="4" key="1">
    <citation type="journal article" date="2023" name="Science">
        <title>Genome structures resolve the early diversification of teleost fishes.</title>
        <authorList>
            <person name="Parey E."/>
            <person name="Louis A."/>
            <person name="Montfort J."/>
            <person name="Bouchez O."/>
            <person name="Roques C."/>
            <person name="Iampietro C."/>
            <person name="Lluch J."/>
            <person name="Castinel A."/>
            <person name="Donnadieu C."/>
            <person name="Desvignes T."/>
            <person name="Floi Bucao C."/>
            <person name="Jouanno E."/>
            <person name="Wen M."/>
            <person name="Mejri S."/>
            <person name="Dirks R."/>
            <person name="Jansen H."/>
            <person name="Henkel C."/>
            <person name="Chen W.J."/>
            <person name="Zahm M."/>
            <person name="Cabau C."/>
            <person name="Klopp C."/>
            <person name="Thompson A.W."/>
            <person name="Robinson-Rechavi M."/>
            <person name="Braasch I."/>
            <person name="Lecointre G."/>
            <person name="Bobe J."/>
            <person name="Postlethwait J.H."/>
            <person name="Berthelot C."/>
            <person name="Roest Crollius H."/>
            <person name="Guiguen Y."/>
        </authorList>
    </citation>
    <scope>NUCLEOTIDE SEQUENCE</scope>
    <source>
        <strain evidence="4">NC1722</strain>
    </source>
</reference>
<gene>
    <name evidence="4" type="ORF">AAFF_G00062060</name>
</gene>
<dbReference type="SUPFAM" id="SSF52833">
    <property type="entry name" value="Thioredoxin-like"/>
    <property type="match status" value="1"/>
</dbReference>
<dbReference type="PROSITE" id="PS50404">
    <property type="entry name" value="GST_NTER"/>
    <property type="match status" value="1"/>
</dbReference>
<evidence type="ECO:0000256" key="1">
    <source>
        <dbReference type="ARBA" id="ARBA00012452"/>
    </source>
</evidence>
<dbReference type="InterPro" id="IPR036249">
    <property type="entry name" value="Thioredoxin-like_sf"/>
</dbReference>
<evidence type="ECO:0000313" key="4">
    <source>
        <dbReference type="EMBL" id="KAJ8393305.1"/>
    </source>
</evidence>
<dbReference type="EMBL" id="JAINUG010000138">
    <property type="protein sequence ID" value="KAJ8393305.1"/>
    <property type="molecule type" value="Genomic_DNA"/>
</dbReference>
<dbReference type="GO" id="GO:0005829">
    <property type="term" value="C:cytosol"/>
    <property type="evidence" value="ECO:0007669"/>
    <property type="project" value="TreeGrafter"/>
</dbReference>
<dbReference type="GO" id="GO:0006749">
    <property type="term" value="P:glutathione metabolic process"/>
    <property type="evidence" value="ECO:0007669"/>
    <property type="project" value="TreeGrafter"/>
</dbReference>
<dbReference type="EC" id="2.5.1.18" evidence="1"/>
<keyword evidence="2" id="KW-0808">Transferase</keyword>
<dbReference type="InterPro" id="IPR050213">
    <property type="entry name" value="GST_superfamily"/>
</dbReference>
<dbReference type="AlphaFoldDB" id="A0AAD7S005"/>
<keyword evidence="5" id="KW-1185">Reference proteome</keyword>
<dbReference type="Proteomes" id="UP001221898">
    <property type="component" value="Unassembled WGS sequence"/>
</dbReference>
<accession>A0AAD7S005</accession>